<feature type="chain" id="PRO_5031335677" evidence="1">
    <location>
        <begin position="23"/>
        <end position="143"/>
    </location>
</feature>
<sequence length="143" mass="15169">MILVKRIAFLLLAACGAHLASAQLERQPSPEGAEVYIISPSDGETVSSPVTVLFGLKGMGVAPAGVMKENTGHHHLLIDAKSMPAESTPMPMSDSLKHFGGGQTQATIELEPGEHSLQLVLGDYLHIPHDPVVKSKKITITVE</sequence>
<dbReference type="RefSeq" id="WP_185661220.1">
    <property type="nucleotide sequence ID" value="NZ_CAWPOO010000012.1"/>
</dbReference>
<evidence type="ECO:0000259" key="2">
    <source>
        <dbReference type="Pfam" id="PF14347"/>
    </source>
</evidence>
<protein>
    <submittedName>
        <fullName evidence="3">DUF4399 domain-containing protein</fullName>
    </submittedName>
</protein>
<evidence type="ECO:0000313" key="4">
    <source>
        <dbReference type="Proteomes" id="UP000526501"/>
    </source>
</evidence>
<dbReference type="Pfam" id="PF14347">
    <property type="entry name" value="DUF4399"/>
    <property type="match status" value="1"/>
</dbReference>
<gene>
    <name evidence="3" type="ORF">H5P27_15090</name>
</gene>
<feature type="domain" description="DUF4399" evidence="2">
    <location>
        <begin position="52"/>
        <end position="143"/>
    </location>
</feature>
<keyword evidence="4" id="KW-1185">Reference proteome</keyword>
<dbReference type="Proteomes" id="UP000526501">
    <property type="component" value="Unassembled WGS sequence"/>
</dbReference>
<keyword evidence="1" id="KW-0732">Signal</keyword>
<reference evidence="3 4" key="1">
    <citation type="submission" date="2020-07" db="EMBL/GenBank/DDBJ databases">
        <authorList>
            <person name="Feng X."/>
        </authorList>
    </citation>
    <scope>NUCLEOTIDE SEQUENCE [LARGE SCALE GENOMIC DNA]</scope>
    <source>
        <strain evidence="3 4">JCM23202</strain>
    </source>
</reference>
<proteinExistence type="predicted"/>
<evidence type="ECO:0000313" key="3">
    <source>
        <dbReference type="EMBL" id="MBC2607376.1"/>
    </source>
</evidence>
<organism evidence="3 4">
    <name type="scientific">Pelagicoccus albus</name>
    <dbReference type="NCBI Taxonomy" id="415222"/>
    <lineage>
        <taxon>Bacteria</taxon>
        <taxon>Pseudomonadati</taxon>
        <taxon>Verrucomicrobiota</taxon>
        <taxon>Opitutia</taxon>
        <taxon>Puniceicoccales</taxon>
        <taxon>Pelagicoccaceae</taxon>
        <taxon>Pelagicoccus</taxon>
    </lineage>
</organism>
<dbReference type="EMBL" id="JACHVC010000012">
    <property type="protein sequence ID" value="MBC2607376.1"/>
    <property type="molecule type" value="Genomic_DNA"/>
</dbReference>
<feature type="signal peptide" evidence="1">
    <location>
        <begin position="1"/>
        <end position="22"/>
    </location>
</feature>
<evidence type="ECO:0000256" key="1">
    <source>
        <dbReference type="SAM" id="SignalP"/>
    </source>
</evidence>
<dbReference type="InterPro" id="IPR025512">
    <property type="entry name" value="DUF4399"/>
</dbReference>
<dbReference type="AlphaFoldDB" id="A0A7X1B820"/>
<comment type="caution">
    <text evidence="3">The sequence shown here is derived from an EMBL/GenBank/DDBJ whole genome shotgun (WGS) entry which is preliminary data.</text>
</comment>
<accession>A0A7X1B820</accession>
<name>A0A7X1B820_9BACT</name>